<feature type="region of interest" description="Disordered" evidence="1">
    <location>
        <begin position="111"/>
        <end position="136"/>
    </location>
</feature>
<organism evidence="3 4">
    <name type="scientific">Caenorhabditis japonica</name>
    <dbReference type="NCBI Taxonomy" id="281687"/>
    <lineage>
        <taxon>Eukaryota</taxon>
        <taxon>Metazoa</taxon>
        <taxon>Ecdysozoa</taxon>
        <taxon>Nematoda</taxon>
        <taxon>Chromadorea</taxon>
        <taxon>Rhabditida</taxon>
        <taxon>Rhabditina</taxon>
        <taxon>Rhabditomorpha</taxon>
        <taxon>Rhabditoidea</taxon>
        <taxon>Rhabditidae</taxon>
        <taxon>Peloderinae</taxon>
        <taxon>Caenorhabditis</taxon>
    </lineage>
</organism>
<feature type="domain" description="Apple" evidence="2">
    <location>
        <begin position="219"/>
        <end position="310"/>
    </location>
</feature>
<reference evidence="4" key="1">
    <citation type="submission" date="2010-08" db="EMBL/GenBank/DDBJ databases">
        <authorList>
            <consortium name="Caenorhabditis japonica Sequencing Consortium"/>
            <person name="Wilson R.K."/>
        </authorList>
    </citation>
    <scope>NUCLEOTIDE SEQUENCE [LARGE SCALE GENOMIC DNA]</scope>
    <source>
        <strain evidence="4">DF5081</strain>
    </source>
</reference>
<dbReference type="OMA" id="HVTAGEC"/>
<dbReference type="SMART" id="SM00473">
    <property type="entry name" value="PAN_AP"/>
    <property type="match status" value="3"/>
</dbReference>
<feature type="domain" description="Apple" evidence="2">
    <location>
        <begin position="317"/>
        <end position="396"/>
    </location>
</feature>
<feature type="compositionally biased region" description="Polar residues" evidence="1">
    <location>
        <begin position="111"/>
        <end position="134"/>
    </location>
</feature>
<dbReference type="EnsemblMetazoa" id="CJA03067.1">
    <property type="protein sequence ID" value="CJA03067.1"/>
    <property type="gene ID" value="WBGene00122271"/>
</dbReference>
<evidence type="ECO:0000313" key="3">
    <source>
        <dbReference type="EnsemblMetazoa" id="CJA03067.1"/>
    </source>
</evidence>
<dbReference type="Proteomes" id="UP000005237">
    <property type="component" value="Unassembled WGS sequence"/>
</dbReference>
<feature type="domain" description="Apple" evidence="2">
    <location>
        <begin position="24"/>
        <end position="104"/>
    </location>
</feature>
<dbReference type="PROSITE" id="PS50948">
    <property type="entry name" value="PAN"/>
    <property type="match status" value="3"/>
</dbReference>
<dbReference type="AlphaFoldDB" id="A0A8R1DHQ2"/>
<evidence type="ECO:0000313" key="4">
    <source>
        <dbReference type="Proteomes" id="UP000005237"/>
    </source>
</evidence>
<evidence type="ECO:0000256" key="1">
    <source>
        <dbReference type="SAM" id="MobiDB-lite"/>
    </source>
</evidence>
<reference evidence="3" key="2">
    <citation type="submission" date="2022-06" db="UniProtKB">
        <authorList>
            <consortium name="EnsemblMetazoa"/>
        </authorList>
    </citation>
    <scope>IDENTIFICATION</scope>
    <source>
        <strain evidence="3">DF5081</strain>
    </source>
</reference>
<keyword evidence="4" id="KW-1185">Reference proteome</keyword>
<name>A0A8R1DHQ2_CAEJA</name>
<dbReference type="Pfam" id="PF00024">
    <property type="entry name" value="PAN_1"/>
    <property type="match status" value="2"/>
</dbReference>
<proteinExistence type="predicted"/>
<evidence type="ECO:0000259" key="2">
    <source>
        <dbReference type="PROSITE" id="PS50948"/>
    </source>
</evidence>
<accession>A0A8R1DHQ2</accession>
<dbReference type="InterPro" id="IPR003609">
    <property type="entry name" value="Pan_app"/>
</dbReference>
<dbReference type="SUPFAM" id="SSF57414">
    <property type="entry name" value="Hairpin loop containing domain-like"/>
    <property type="match status" value="2"/>
</dbReference>
<protein>
    <recommendedName>
        <fullName evidence="2">Apple domain-containing protein</fullName>
    </recommendedName>
</protein>
<sequence>MRHVSLFVCVYLRVHRKITILVQCFNVHPNHAVSNSDSIAELFHVTAGECLNYCISYVAQKGNGCVSVVFHKKFNTCQLYEHDGTFGGAEVVYLEDHEFYIRSSWEVPKCQNGQAPSRNHPNEQQKSSSNTFTPQLEPKENVPQFAISQFPSDPNPQTLRENVRKAPKSFENALLQEIEQQQIEDEMEMEFATTTVAPKKKTTPEVMTTFKNPTHDYRCQKGETLSYFLVYGARLSTKMLAQRLNGVDQSSCLMYCSQNINAIGQNIPCYSLNYEPTNEICEMYGKQEREKNTWASLAIDEEHDFGDKFCIQTKNDCESETLYPVYLFKKMTKHIIAQIPGLNSIVACLAECIDNKDCKALTYKNGMCVLHSSTPSEDLTLLSEGSGKTMVVENGCRVTQKTNENKPVDTSEQLESSWNEWSLCQFGVKGRKMRVRQRDCEECDEDIQVEEC</sequence>